<reference evidence="2" key="1">
    <citation type="journal article" date="2021" name="G3 (Bethesda)">
        <title>Chromosome assembled and annotated genome sequence of Aspergillus flavus NRRL 3357.</title>
        <authorList>
            <person name="Skerker J.M."/>
            <person name="Pianalto K.M."/>
            <person name="Mondo S.J."/>
            <person name="Yang K."/>
            <person name="Arkin A.P."/>
            <person name="Keller N.P."/>
            <person name="Grigoriev I.V."/>
            <person name="Louise Glass N.L."/>
        </authorList>
    </citation>
    <scope>NUCLEOTIDE SEQUENCE [LARGE SCALE GENOMIC DNA]</scope>
    <source>
        <strain evidence="2">ATCC 200026 / FGSC A1120 / IAM 13836 / NRRL 3357 / JCM 12722 / SRRC 167</strain>
    </source>
</reference>
<dbReference type="Proteomes" id="UP000596276">
    <property type="component" value="Chromosome 5"/>
</dbReference>
<organism evidence="1 2">
    <name type="scientific">Aspergillus flavus (strain ATCC 200026 / FGSC A1120 / IAM 13836 / NRRL 3357 / JCM 12722 / SRRC 167)</name>
    <dbReference type="NCBI Taxonomy" id="332952"/>
    <lineage>
        <taxon>Eukaryota</taxon>
        <taxon>Fungi</taxon>
        <taxon>Dikarya</taxon>
        <taxon>Ascomycota</taxon>
        <taxon>Pezizomycotina</taxon>
        <taxon>Eurotiomycetes</taxon>
        <taxon>Eurotiomycetidae</taxon>
        <taxon>Eurotiales</taxon>
        <taxon>Aspergillaceae</taxon>
        <taxon>Aspergillus</taxon>
        <taxon>Aspergillus subgen. Circumdati</taxon>
    </lineage>
</organism>
<keyword evidence="2" id="KW-1185">Reference proteome</keyword>
<gene>
    <name evidence="1" type="ORF">F9C07_1719353</name>
</gene>
<evidence type="ECO:0000313" key="2">
    <source>
        <dbReference type="Proteomes" id="UP000596276"/>
    </source>
</evidence>
<accession>A0A7U2MJN2</accession>
<dbReference type="AlphaFoldDB" id="A0A7U2MJN2"/>
<name>A0A7U2MJN2_ASPFN</name>
<dbReference type="EMBL" id="CP044621">
    <property type="protein sequence ID" value="QRD84964.1"/>
    <property type="molecule type" value="Genomic_DNA"/>
</dbReference>
<evidence type="ECO:0000313" key="1">
    <source>
        <dbReference type="EMBL" id="QRD84964.1"/>
    </source>
</evidence>
<protein>
    <submittedName>
        <fullName evidence="1">Uncharacterized protein</fullName>
    </submittedName>
</protein>
<dbReference type="VEuPathDB" id="FungiDB:F9C07_1719353"/>
<proteinExistence type="predicted"/>
<sequence length="103" mass="12601">MPRGTYIVLFIFFFFFSKKKRKEKKNREWDEYARQATLTTNIRRTRKRQNIFKNISITDLLLSVPIHNLYFLYHVFFLLSIYSPDPPPNPTIRIFNYTPIFFV</sequence>